<protein>
    <recommendedName>
        <fullName evidence="4">6-bladed beta-propeller</fullName>
    </recommendedName>
</protein>
<sequence length="361" mass="40456">MRTLILLSTLVVFIICTVRGLAGQEAAEITLTPSRLFTAEPFSRVRGVEELPDGRVLLVDQREEALYRIDFEAGTREMLGHRGRGPGEYKNPTGLHPFRGDSALMVDIVNGRFVVVSPEGELARTEPLFGPGVSLPEGADRYGNRYWDRVTGVRLAKREDPSADQAPIVRYEYASGQIDTLAFLTIPGPPNPNAFPAWDDWAVGPDGRVAIVRNQDEYRLDWVERDGTVRRGPPVEDFRPLRVSDDDERALRESRGGGYGGVARQGDEPVRRPPPIDVPDHFPPGKLRRLWVTYDRLAIVERHQHLSEERPLFDVFDADGSRTGSFRLPAGRELVGTGPSGLYAVREDELGFLWLELYEFP</sequence>
<evidence type="ECO:0000313" key="2">
    <source>
        <dbReference type="EMBL" id="NIR74294.1"/>
    </source>
</evidence>
<accession>A0AAE5CCK3</accession>
<evidence type="ECO:0000256" key="1">
    <source>
        <dbReference type="SAM" id="MobiDB-lite"/>
    </source>
</evidence>
<comment type="caution">
    <text evidence="2">The sequence shown here is derived from an EMBL/GenBank/DDBJ whole genome shotgun (WGS) entry which is preliminary data.</text>
</comment>
<dbReference type="Proteomes" id="UP000702544">
    <property type="component" value="Unassembled WGS sequence"/>
</dbReference>
<evidence type="ECO:0000313" key="3">
    <source>
        <dbReference type="Proteomes" id="UP000702544"/>
    </source>
</evidence>
<evidence type="ECO:0008006" key="4">
    <source>
        <dbReference type="Google" id="ProtNLM"/>
    </source>
</evidence>
<organism evidence="2 3">
    <name type="scientific">Candidatus Kutchimonas denitrificans</name>
    <dbReference type="NCBI Taxonomy" id="3056748"/>
    <lineage>
        <taxon>Bacteria</taxon>
        <taxon>Pseudomonadati</taxon>
        <taxon>Gemmatimonadota</taxon>
        <taxon>Gemmatimonadia</taxon>
        <taxon>Candidatus Palauibacterales</taxon>
        <taxon>Candidatus Palauibacteraceae</taxon>
        <taxon>Candidatus Kutchimonas</taxon>
    </lineage>
</organism>
<dbReference type="SUPFAM" id="SSF63829">
    <property type="entry name" value="Calcium-dependent phosphotriesterase"/>
    <property type="match status" value="1"/>
</dbReference>
<reference evidence="2 3" key="1">
    <citation type="submission" date="2020-01" db="EMBL/GenBank/DDBJ databases">
        <title>Genomes assembled from Gulf of Kutch pelagic sediment metagenomes.</title>
        <authorList>
            <person name="Chandrashekar M."/>
            <person name="Mahajan M.S."/>
            <person name="Dave K.J."/>
            <person name="Vatsa P."/>
            <person name="Nathani N.M."/>
        </authorList>
    </citation>
    <scope>NUCLEOTIDE SEQUENCE [LARGE SCALE GENOMIC DNA]</scope>
    <source>
        <strain evidence="2">KS3-K002</strain>
    </source>
</reference>
<proteinExistence type="predicted"/>
<feature type="region of interest" description="Disordered" evidence="1">
    <location>
        <begin position="247"/>
        <end position="279"/>
    </location>
</feature>
<name>A0AAE5CCK3_9BACT</name>
<dbReference type="EMBL" id="JAACAK010000032">
    <property type="protein sequence ID" value="NIR74294.1"/>
    <property type="molecule type" value="Genomic_DNA"/>
</dbReference>
<dbReference type="AlphaFoldDB" id="A0AAE5CCK3"/>
<gene>
    <name evidence="2" type="ORF">GWO12_04155</name>
</gene>